<dbReference type="GO" id="GO:0019243">
    <property type="term" value="P:methylglyoxal catabolic process to D-lactate via S-lactoyl-glutathione"/>
    <property type="evidence" value="ECO:0007669"/>
    <property type="project" value="TreeGrafter"/>
</dbReference>
<evidence type="ECO:0000256" key="5">
    <source>
        <dbReference type="SAM" id="MobiDB-lite"/>
    </source>
</evidence>
<dbReference type="Gene3D" id="3.10.180.10">
    <property type="entry name" value="2,3-Dihydroxybiphenyl 1,2-Dioxygenase, domain 1"/>
    <property type="match status" value="1"/>
</dbReference>
<evidence type="ECO:0000313" key="7">
    <source>
        <dbReference type="EMBL" id="PTW63392.1"/>
    </source>
</evidence>
<feature type="domain" description="VOC" evidence="6">
    <location>
        <begin position="62"/>
        <end position="185"/>
    </location>
</feature>
<evidence type="ECO:0000256" key="1">
    <source>
        <dbReference type="ARBA" id="ARBA00030291"/>
    </source>
</evidence>
<dbReference type="Proteomes" id="UP000244081">
    <property type="component" value="Unassembled WGS sequence"/>
</dbReference>
<organism evidence="7 8">
    <name type="scientific">Breoghania corrubedonensis</name>
    <dbReference type="NCBI Taxonomy" id="665038"/>
    <lineage>
        <taxon>Bacteria</taxon>
        <taxon>Pseudomonadati</taxon>
        <taxon>Pseudomonadota</taxon>
        <taxon>Alphaproteobacteria</taxon>
        <taxon>Hyphomicrobiales</taxon>
        <taxon>Stappiaceae</taxon>
        <taxon>Breoghania</taxon>
    </lineage>
</organism>
<dbReference type="EMBL" id="QAYG01000001">
    <property type="protein sequence ID" value="PTW63392.1"/>
    <property type="molecule type" value="Genomic_DNA"/>
</dbReference>
<comment type="caution">
    <text evidence="7">The sequence shown here is derived from an EMBL/GenBank/DDBJ whole genome shotgun (WGS) entry which is preliminary data.</text>
</comment>
<name>A0A2T5VI03_9HYPH</name>
<dbReference type="GO" id="GO:0004462">
    <property type="term" value="F:lactoylglutathione lyase activity"/>
    <property type="evidence" value="ECO:0007669"/>
    <property type="project" value="TreeGrafter"/>
</dbReference>
<protein>
    <recommendedName>
        <fullName evidence="2">Aldoketomutase</fullName>
    </recommendedName>
    <alternativeName>
        <fullName evidence="1">Ketone-aldehyde mutase</fullName>
    </alternativeName>
    <alternativeName>
        <fullName evidence="3">Methylglyoxalase</fullName>
    </alternativeName>
    <alternativeName>
        <fullName evidence="4">S-D-lactoylglutathione methylglyoxal lyase</fullName>
    </alternativeName>
</protein>
<dbReference type="InterPro" id="IPR004360">
    <property type="entry name" value="Glyas_Fos-R_dOase_dom"/>
</dbReference>
<evidence type="ECO:0000256" key="3">
    <source>
        <dbReference type="ARBA" id="ARBA00032460"/>
    </source>
</evidence>
<proteinExistence type="predicted"/>
<accession>A0A2T5VI03</accession>
<feature type="region of interest" description="Disordered" evidence="5">
    <location>
        <begin position="1"/>
        <end position="23"/>
    </location>
</feature>
<gene>
    <name evidence="7" type="ORF">C8N35_1011445</name>
</gene>
<dbReference type="AlphaFoldDB" id="A0A2T5VI03"/>
<dbReference type="GO" id="GO:0005737">
    <property type="term" value="C:cytoplasm"/>
    <property type="evidence" value="ECO:0007669"/>
    <property type="project" value="TreeGrafter"/>
</dbReference>
<dbReference type="PANTHER" id="PTHR46036:SF5">
    <property type="entry name" value="LACTOYLGLUTATHIONE LYASE"/>
    <property type="match status" value="1"/>
</dbReference>
<dbReference type="PANTHER" id="PTHR46036">
    <property type="entry name" value="LACTOYLGLUTATHIONE LYASE"/>
    <property type="match status" value="1"/>
</dbReference>
<keyword evidence="8" id="KW-1185">Reference proteome</keyword>
<evidence type="ECO:0000256" key="2">
    <source>
        <dbReference type="ARBA" id="ARBA00030892"/>
    </source>
</evidence>
<dbReference type="InterPro" id="IPR037523">
    <property type="entry name" value="VOC_core"/>
</dbReference>
<keyword evidence="7" id="KW-0456">Lyase</keyword>
<dbReference type="SUPFAM" id="SSF54593">
    <property type="entry name" value="Glyoxalase/Bleomycin resistance protein/Dihydroxybiphenyl dioxygenase"/>
    <property type="match status" value="1"/>
</dbReference>
<dbReference type="PROSITE" id="PS51819">
    <property type="entry name" value="VOC"/>
    <property type="match status" value="1"/>
</dbReference>
<evidence type="ECO:0000313" key="8">
    <source>
        <dbReference type="Proteomes" id="UP000244081"/>
    </source>
</evidence>
<evidence type="ECO:0000259" key="6">
    <source>
        <dbReference type="PROSITE" id="PS51819"/>
    </source>
</evidence>
<dbReference type="Pfam" id="PF00903">
    <property type="entry name" value="Glyoxalase"/>
    <property type="match status" value="1"/>
</dbReference>
<evidence type="ECO:0000256" key="4">
    <source>
        <dbReference type="ARBA" id="ARBA00033298"/>
    </source>
</evidence>
<reference evidence="7 8" key="1">
    <citation type="submission" date="2018-04" db="EMBL/GenBank/DDBJ databases">
        <title>Genomic Encyclopedia of Archaeal and Bacterial Type Strains, Phase II (KMG-II): from individual species to whole genera.</title>
        <authorList>
            <person name="Goeker M."/>
        </authorList>
    </citation>
    <scope>NUCLEOTIDE SEQUENCE [LARGE SCALE GENOMIC DNA]</scope>
    <source>
        <strain evidence="7 8">DSM 23382</strain>
    </source>
</reference>
<dbReference type="InterPro" id="IPR029068">
    <property type="entry name" value="Glyas_Bleomycin-R_OHBP_Dase"/>
</dbReference>
<sequence length="190" mass="21355">MLERAGASVLSGKKSAAGGQRPTDAPGVVVNCHHFSPMLIILGVEHPGFRSIKTKRRYPVAKAIHMMIRALDEGRSVAFYNKAFGLGIADRYDFDDFTLVYLRNAEADFEVELTINKDRGEPYDLGDGYGHIAFCVEDLDAEHARFKANGIVPRDIKELHHDGALMARFFFVEDPDGYKIEVLQQHGRYR</sequence>